<dbReference type="Pfam" id="PF13359">
    <property type="entry name" value="DDE_Tnp_4"/>
    <property type="match status" value="1"/>
</dbReference>
<evidence type="ECO:0000256" key="3">
    <source>
        <dbReference type="ARBA" id="ARBA00006958"/>
    </source>
</evidence>
<keyword evidence="5" id="KW-0479">Metal-binding</keyword>
<comment type="similarity">
    <text evidence="3">Belongs to the HARBI1 family.</text>
</comment>
<keyword evidence="11" id="KW-1185">Reference proteome</keyword>
<evidence type="ECO:0000256" key="5">
    <source>
        <dbReference type="ARBA" id="ARBA00022723"/>
    </source>
</evidence>
<dbReference type="GO" id="GO:0046872">
    <property type="term" value="F:metal ion binding"/>
    <property type="evidence" value="ECO:0007669"/>
    <property type="project" value="UniProtKB-KW"/>
</dbReference>
<evidence type="ECO:0000256" key="7">
    <source>
        <dbReference type="ARBA" id="ARBA00023242"/>
    </source>
</evidence>
<evidence type="ECO:0000313" key="10">
    <source>
        <dbReference type="EMBL" id="KAK0590548.1"/>
    </source>
</evidence>
<reference evidence="10" key="1">
    <citation type="journal article" date="2022" name="Plant J.">
        <title>Strategies of tolerance reflected in two North American maple genomes.</title>
        <authorList>
            <person name="McEvoy S.L."/>
            <person name="Sezen U.U."/>
            <person name="Trouern-Trend A."/>
            <person name="McMahon S.M."/>
            <person name="Schaberg P.G."/>
            <person name="Yang J."/>
            <person name="Wegrzyn J.L."/>
            <person name="Swenson N.G."/>
        </authorList>
    </citation>
    <scope>NUCLEOTIDE SEQUENCE</scope>
    <source>
        <strain evidence="10">NS2018</strain>
    </source>
</reference>
<accession>A0AA39VTY6</accession>
<gene>
    <name evidence="10" type="ORF">LWI29_028636</name>
</gene>
<evidence type="ECO:0000313" key="11">
    <source>
        <dbReference type="Proteomes" id="UP001168877"/>
    </source>
</evidence>
<feature type="domain" description="DUF8040" evidence="9">
    <location>
        <begin position="1"/>
        <end position="69"/>
    </location>
</feature>
<feature type="domain" description="DDE Tnp4" evidence="8">
    <location>
        <begin position="102"/>
        <end position="263"/>
    </location>
</feature>
<evidence type="ECO:0000259" key="9">
    <source>
        <dbReference type="Pfam" id="PF26138"/>
    </source>
</evidence>
<dbReference type="PANTHER" id="PTHR22930:SF293">
    <property type="entry name" value="PROTEIN ALP1-LIKE"/>
    <property type="match status" value="1"/>
</dbReference>
<proteinExistence type="inferred from homology"/>
<keyword evidence="7" id="KW-0539">Nucleus</keyword>
<evidence type="ECO:0000256" key="1">
    <source>
        <dbReference type="ARBA" id="ARBA00001968"/>
    </source>
</evidence>
<dbReference type="PANTHER" id="PTHR22930">
    <property type="match status" value="1"/>
</dbReference>
<comment type="cofactor">
    <cofactor evidence="1">
        <name>a divalent metal cation</name>
        <dbReference type="ChEBI" id="CHEBI:60240"/>
    </cofactor>
</comment>
<comment type="subcellular location">
    <subcellularLocation>
        <location evidence="2">Nucleus</location>
    </subcellularLocation>
</comment>
<reference evidence="10" key="2">
    <citation type="submission" date="2023-06" db="EMBL/GenBank/DDBJ databases">
        <authorList>
            <person name="Swenson N.G."/>
            <person name="Wegrzyn J.L."/>
            <person name="Mcevoy S.L."/>
        </authorList>
    </citation>
    <scope>NUCLEOTIDE SEQUENCE</scope>
    <source>
        <strain evidence="10">NS2018</strain>
        <tissue evidence="10">Leaf</tissue>
    </source>
</reference>
<keyword evidence="4" id="KW-0540">Nuclease</keyword>
<evidence type="ECO:0000256" key="4">
    <source>
        <dbReference type="ARBA" id="ARBA00022722"/>
    </source>
</evidence>
<dbReference type="InterPro" id="IPR058353">
    <property type="entry name" value="DUF8040"/>
</dbReference>
<dbReference type="Proteomes" id="UP001168877">
    <property type="component" value="Unassembled WGS sequence"/>
</dbReference>
<dbReference type="Pfam" id="PF26138">
    <property type="entry name" value="DUF8040"/>
    <property type="match status" value="1"/>
</dbReference>
<dbReference type="InterPro" id="IPR027806">
    <property type="entry name" value="HARBI1_dom"/>
</dbReference>
<dbReference type="EMBL" id="JAUESC010000381">
    <property type="protein sequence ID" value="KAK0590548.1"/>
    <property type="molecule type" value="Genomic_DNA"/>
</dbReference>
<evidence type="ECO:0000256" key="6">
    <source>
        <dbReference type="ARBA" id="ARBA00022801"/>
    </source>
</evidence>
<protein>
    <recommendedName>
        <fullName evidence="12">DDE Tnp4 domain-containing protein</fullName>
    </recommendedName>
</protein>
<evidence type="ECO:0008006" key="12">
    <source>
        <dbReference type="Google" id="ProtNLM"/>
    </source>
</evidence>
<dbReference type="AlphaFoldDB" id="A0AA39VTY6"/>
<comment type="caution">
    <text evidence="10">The sequence shown here is derived from an EMBL/GenBank/DDBJ whole genome shotgun (WGS) entry which is preliminary data.</text>
</comment>
<organism evidence="10 11">
    <name type="scientific">Acer saccharum</name>
    <name type="common">Sugar maple</name>
    <dbReference type="NCBI Taxonomy" id="4024"/>
    <lineage>
        <taxon>Eukaryota</taxon>
        <taxon>Viridiplantae</taxon>
        <taxon>Streptophyta</taxon>
        <taxon>Embryophyta</taxon>
        <taxon>Tracheophyta</taxon>
        <taxon>Spermatophyta</taxon>
        <taxon>Magnoliopsida</taxon>
        <taxon>eudicotyledons</taxon>
        <taxon>Gunneridae</taxon>
        <taxon>Pentapetalae</taxon>
        <taxon>rosids</taxon>
        <taxon>malvids</taxon>
        <taxon>Sapindales</taxon>
        <taxon>Sapindaceae</taxon>
        <taxon>Hippocastanoideae</taxon>
        <taxon>Acereae</taxon>
        <taxon>Acer</taxon>
    </lineage>
</organism>
<dbReference type="GO" id="GO:0005634">
    <property type="term" value="C:nucleus"/>
    <property type="evidence" value="ECO:0007669"/>
    <property type="project" value="UniProtKB-SubCell"/>
</dbReference>
<dbReference type="InterPro" id="IPR045249">
    <property type="entry name" value="HARBI1-like"/>
</dbReference>
<name>A0AA39VTY6_ACESA</name>
<dbReference type="GO" id="GO:0004518">
    <property type="term" value="F:nuclease activity"/>
    <property type="evidence" value="ECO:0007669"/>
    <property type="project" value="UniProtKB-KW"/>
</dbReference>
<dbReference type="GO" id="GO:0016787">
    <property type="term" value="F:hydrolase activity"/>
    <property type="evidence" value="ECO:0007669"/>
    <property type="project" value="UniProtKB-KW"/>
</dbReference>
<sequence length="326" mass="37899">MDRNAFAILCELLKTRGGLLDDGNVTIEEQVATFVHILAHHVKNRSIQVRFYRSGETISQYVHRVLFALLCLEDVLFVKPTPVPDDCTDSRWRWFKGCLGALDGTYIEMTVPESNKPRYRIRKGHIATNVLGVCTRDLKFVYVLSGWEGSATDSRVLRDAITRNKGLKVPFGNYYLADAGYTNGQGFLAPYRGTRYHLQEWEDFDRAPRNHEEYFNMKHSQARNIIERCFGLLKKRWAVLRSPSFYPIRFQGRMIIACALLHNFIMMHMDVDPEEYTPMTLDELPIGEEIPNVLESINVVEASDEWSQWRDDLAEEMFDTWMSRRT</sequence>
<evidence type="ECO:0000259" key="8">
    <source>
        <dbReference type="Pfam" id="PF13359"/>
    </source>
</evidence>
<keyword evidence="6" id="KW-0378">Hydrolase</keyword>
<evidence type="ECO:0000256" key="2">
    <source>
        <dbReference type="ARBA" id="ARBA00004123"/>
    </source>
</evidence>